<dbReference type="PROSITE" id="PS51257">
    <property type="entry name" value="PROKAR_LIPOPROTEIN"/>
    <property type="match status" value="1"/>
</dbReference>
<dbReference type="Proteomes" id="UP001549749">
    <property type="component" value="Unassembled WGS sequence"/>
</dbReference>
<sequence>MRKLYAIVVALSVILLSCSKKNDSAPDPEPDPTAVAAAAKKLHADIQGKWTFGGVVLSQRVGIKTTKGSWLRPNSPKHQTARIQESGPIKTGFIEFLSDSTYIIYDAESNYFTGKFEAKDGTTISLANLGTLSGINFAQEKINFKLTYTSNSKSITVTANKAKNVPAGDKAKLLGRKWYLTHEEDGHTMFEEELEIYDDNDKLIDKFIPDSINYQMSSSGTYVLQLFVKGELRNAQVANWKWHSTKTDRFVYWKYDMPVDEDEDVIIIRELTQDIFKATEYDIDMTEIKWLLRPVR</sequence>
<evidence type="ECO:0000256" key="1">
    <source>
        <dbReference type="SAM" id="SignalP"/>
    </source>
</evidence>
<reference evidence="2 3" key="1">
    <citation type="submission" date="2024-06" db="EMBL/GenBank/DDBJ databases">
        <title>Chitinophaga defluvii sp. nov., isolated from municipal sewage.</title>
        <authorList>
            <person name="Zhang L."/>
        </authorList>
    </citation>
    <scope>NUCLEOTIDE SEQUENCE [LARGE SCALE GENOMIC DNA]</scope>
    <source>
        <strain evidence="2 3">H8</strain>
    </source>
</reference>
<keyword evidence="1" id="KW-0732">Signal</keyword>
<gene>
    <name evidence="2" type="ORF">ABR189_20855</name>
</gene>
<accession>A0ABV2T9Z7</accession>
<feature type="chain" id="PRO_5046789529" description="Lipocalin-like protein" evidence="1">
    <location>
        <begin position="22"/>
        <end position="296"/>
    </location>
</feature>
<protein>
    <recommendedName>
        <fullName evidence="4">Lipocalin-like protein</fullName>
    </recommendedName>
</protein>
<evidence type="ECO:0008006" key="4">
    <source>
        <dbReference type="Google" id="ProtNLM"/>
    </source>
</evidence>
<evidence type="ECO:0000313" key="3">
    <source>
        <dbReference type="Proteomes" id="UP001549749"/>
    </source>
</evidence>
<proteinExistence type="predicted"/>
<keyword evidence="3" id="KW-1185">Reference proteome</keyword>
<comment type="caution">
    <text evidence="2">The sequence shown here is derived from an EMBL/GenBank/DDBJ whole genome shotgun (WGS) entry which is preliminary data.</text>
</comment>
<evidence type="ECO:0000313" key="2">
    <source>
        <dbReference type="EMBL" id="MET6999853.1"/>
    </source>
</evidence>
<name>A0ABV2T9Z7_9BACT</name>
<dbReference type="RefSeq" id="WP_354662414.1">
    <property type="nucleotide sequence ID" value="NZ_JBEXAC010000002.1"/>
</dbReference>
<feature type="signal peptide" evidence="1">
    <location>
        <begin position="1"/>
        <end position="21"/>
    </location>
</feature>
<organism evidence="2 3">
    <name type="scientific">Chitinophaga defluvii</name>
    <dbReference type="NCBI Taxonomy" id="3163343"/>
    <lineage>
        <taxon>Bacteria</taxon>
        <taxon>Pseudomonadati</taxon>
        <taxon>Bacteroidota</taxon>
        <taxon>Chitinophagia</taxon>
        <taxon>Chitinophagales</taxon>
        <taxon>Chitinophagaceae</taxon>
        <taxon>Chitinophaga</taxon>
    </lineage>
</organism>
<dbReference type="EMBL" id="JBEXAC010000002">
    <property type="protein sequence ID" value="MET6999853.1"/>
    <property type="molecule type" value="Genomic_DNA"/>
</dbReference>